<protein>
    <recommendedName>
        <fullName evidence="7">Ankyrin repeat protein</fullName>
    </recommendedName>
</protein>
<evidence type="ECO:0000256" key="3">
    <source>
        <dbReference type="PROSITE-ProRule" id="PRU00023"/>
    </source>
</evidence>
<keyword evidence="6" id="KW-1185">Reference proteome</keyword>
<dbReference type="AlphaFoldDB" id="A0A8H7U8G7"/>
<dbReference type="Proteomes" id="UP000654370">
    <property type="component" value="Unassembled WGS sequence"/>
</dbReference>
<feature type="repeat" description="ANK" evidence="3">
    <location>
        <begin position="188"/>
        <end position="222"/>
    </location>
</feature>
<name>A0A8H7U8G7_MORIS</name>
<keyword evidence="2 3" id="KW-0040">ANK repeat</keyword>
<evidence type="ECO:0000256" key="2">
    <source>
        <dbReference type="ARBA" id="ARBA00023043"/>
    </source>
</evidence>
<evidence type="ECO:0000256" key="4">
    <source>
        <dbReference type="SAM" id="MobiDB-lite"/>
    </source>
</evidence>
<dbReference type="InterPro" id="IPR051637">
    <property type="entry name" value="Ank_repeat_dom-contain_49"/>
</dbReference>
<proteinExistence type="predicted"/>
<feature type="compositionally biased region" description="Polar residues" evidence="4">
    <location>
        <begin position="719"/>
        <end position="738"/>
    </location>
</feature>
<dbReference type="PROSITE" id="PS50088">
    <property type="entry name" value="ANK_REPEAT"/>
    <property type="match status" value="1"/>
</dbReference>
<dbReference type="PROSITE" id="PS50297">
    <property type="entry name" value="ANK_REP_REGION"/>
    <property type="match status" value="1"/>
</dbReference>
<evidence type="ECO:0000313" key="6">
    <source>
        <dbReference type="Proteomes" id="UP000654370"/>
    </source>
</evidence>
<dbReference type="EMBL" id="JAEPQZ010000018">
    <property type="protein sequence ID" value="KAG2171982.1"/>
    <property type="molecule type" value="Genomic_DNA"/>
</dbReference>
<reference evidence="5" key="1">
    <citation type="submission" date="2020-12" db="EMBL/GenBank/DDBJ databases">
        <title>Metabolic potential, ecology and presence of endohyphal bacteria is reflected in genomic diversity of Mucoromycotina.</title>
        <authorList>
            <person name="Muszewska A."/>
            <person name="Okrasinska A."/>
            <person name="Steczkiewicz K."/>
            <person name="Drgas O."/>
            <person name="Orlowska M."/>
            <person name="Perlinska-Lenart U."/>
            <person name="Aleksandrzak-Piekarczyk T."/>
            <person name="Szatraj K."/>
            <person name="Zielenkiewicz U."/>
            <person name="Pilsyk S."/>
            <person name="Malc E."/>
            <person name="Mieczkowski P."/>
            <person name="Kruszewska J.S."/>
            <person name="Biernat P."/>
            <person name="Pawlowska J."/>
        </authorList>
    </citation>
    <scope>NUCLEOTIDE SEQUENCE</scope>
    <source>
        <strain evidence="5">WA0000067209</strain>
    </source>
</reference>
<dbReference type="Gene3D" id="1.25.40.20">
    <property type="entry name" value="Ankyrin repeat-containing domain"/>
    <property type="match status" value="1"/>
</dbReference>
<feature type="region of interest" description="Disordered" evidence="4">
    <location>
        <begin position="716"/>
        <end position="739"/>
    </location>
</feature>
<gene>
    <name evidence="5" type="ORF">INT43_001459</name>
</gene>
<evidence type="ECO:0000313" key="5">
    <source>
        <dbReference type="EMBL" id="KAG2171982.1"/>
    </source>
</evidence>
<dbReference type="InterPro" id="IPR014752">
    <property type="entry name" value="Arrestin-like_C"/>
</dbReference>
<dbReference type="PANTHER" id="PTHR24180">
    <property type="entry name" value="CYCLIN-DEPENDENT KINASE INHIBITOR 2C-RELATED"/>
    <property type="match status" value="1"/>
</dbReference>
<comment type="caution">
    <text evidence="5">The sequence shown here is derived from an EMBL/GenBank/DDBJ whole genome shotgun (WGS) entry which is preliminary data.</text>
</comment>
<dbReference type="Gene3D" id="2.60.40.640">
    <property type="match status" value="1"/>
</dbReference>
<dbReference type="OrthoDB" id="2333384at2759"/>
<accession>A0A8H7U8G7</accession>
<dbReference type="PANTHER" id="PTHR24180:SF45">
    <property type="entry name" value="POLY [ADP-RIBOSE] POLYMERASE TANKYRASE"/>
    <property type="match status" value="1"/>
</dbReference>
<evidence type="ECO:0000256" key="1">
    <source>
        <dbReference type="ARBA" id="ARBA00022737"/>
    </source>
</evidence>
<dbReference type="SMART" id="SM00248">
    <property type="entry name" value="ANK"/>
    <property type="match status" value="4"/>
</dbReference>
<sequence length="780" mass="86195">MLSSENRSSKRRSSKLEAFASPIIKRKLSFKFERFVDVDLADASLDDVRRSSRQNRRDTNKRGSSNRFSSIAENVEDITECSIDIWQAATTANLAALKYHLKNSTNPLELVNSRDPDQDTTLLHTLCSQNRQPFQALQLLLDFGADPTARNVYGVQALHSVCLNCPTPLESIRSLIKYGADPNAKDGDGWTPLHYTARFCPDPLQSIMLLVSAGANINATDSSNKSPMFCLLANGDLHIIVQWMLANGADTTITGEFLDQSSGKTRSGTVLSQATKYARLESATILLQGPISRDALKQALKVAESRQVGLKSRESEVQEDTGNKLKTLERLLLIKTTLEERLGQENDKHRKRNSLMRDIIACEILLDSEGIDLFGDPTADPQTCQLVGKVRLFLAKPRRIARLQIRFTGATHTTVQEDLDDQFPTVQLVDSHSEILSAATRYGAGLNDIPFSISIPNDIPASCVLPKGEISYKLAIAITADSPLKSLTKPIMVERPVDVRRSFVPGLDLLAYMPSSRCRGTRRNTIMAEFEAPKVVCLETGRIAIHGKVLGCFHKIVMRLEQLAVYRRPTSMGPLFDKPVVENTISFEKTYHFDNIAGDMEESIVAEIPMISPKEPLYTDIRSPLLEVGHRLRINIYWDDKKEQTMSLAYPVVVSTLPFKDVSARSLADLAPPSLSWTRSLATATEDDQTLEDVIHDLPSYSRLIPTSTTPYSSFTTSAVSANQTPPSTMSDSTLSSPPSIPYATSAPIEDNIGRAIRSVRSIITQDTQGVGIALAKMFP</sequence>
<dbReference type="SUPFAM" id="SSF48403">
    <property type="entry name" value="Ankyrin repeat"/>
    <property type="match status" value="1"/>
</dbReference>
<dbReference type="Pfam" id="PF12796">
    <property type="entry name" value="Ank_2"/>
    <property type="match status" value="1"/>
</dbReference>
<keyword evidence="1" id="KW-0677">Repeat</keyword>
<organism evidence="5 6">
    <name type="scientific">Mortierella isabellina</name>
    <name type="common">Filamentous fungus</name>
    <name type="synonym">Umbelopsis isabellina</name>
    <dbReference type="NCBI Taxonomy" id="91625"/>
    <lineage>
        <taxon>Eukaryota</taxon>
        <taxon>Fungi</taxon>
        <taxon>Fungi incertae sedis</taxon>
        <taxon>Mucoromycota</taxon>
        <taxon>Mucoromycotina</taxon>
        <taxon>Umbelopsidomycetes</taxon>
        <taxon>Umbelopsidales</taxon>
        <taxon>Umbelopsidaceae</taxon>
        <taxon>Umbelopsis</taxon>
    </lineage>
</organism>
<dbReference type="InterPro" id="IPR036770">
    <property type="entry name" value="Ankyrin_rpt-contain_sf"/>
</dbReference>
<dbReference type="InterPro" id="IPR002110">
    <property type="entry name" value="Ankyrin_rpt"/>
</dbReference>
<evidence type="ECO:0008006" key="7">
    <source>
        <dbReference type="Google" id="ProtNLM"/>
    </source>
</evidence>